<dbReference type="CDD" id="cd00085">
    <property type="entry name" value="HNHc"/>
    <property type="match status" value="1"/>
</dbReference>
<reference evidence="4" key="1">
    <citation type="submission" date="2016-10" db="EMBL/GenBank/DDBJ databases">
        <authorList>
            <person name="Varghese N."/>
        </authorList>
    </citation>
    <scope>NUCLEOTIDE SEQUENCE [LARGE SCALE GENOMIC DNA]</scope>
    <source>
        <strain evidence="4">CGMCC 1.12284</strain>
    </source>
</reference>
<feature type="domain" description="HNH nuclease" evidence="2">
    <location>
        <begin position="354"/>
        <end position="413"/>
    </location>
</feature>
<dbReference type="OrthoDB" id="192298at2157"/>
<protein>
    <submittedName>
        <fullName evidence="3">5-methylcytosine-specific restriction enzyme A</fullName>
    </submittedName>
</protein>
<evidence type="ECO:0000259" key="2">
    <source>
        <dbReference type="SMART" id="SM00507"/>
    </source>
</evidence>
<dbReference type="GO" id="GO:0004519">
    <property type="term" value="F:endonuclease activity"/>
    <property type="evidence" value="ECO:0007669"/>
    <property type="project" value="InterPro"/>
</dbReference>
<dbReference type="EMBL" id="FOIS01000002">
    <property type="protein sequence ID" value="SEV98218.1"/>
    <property type="molecule type" value="Genomic_DNA"/>
</dbReference>
<dbReference type="InterPro" id="IPR003615">
    <property type="entry name" value="HNH_nuc"/>
</dbReference>
<evidence type="ECO:0000256" key="1">
    <source>
        <dbReference type="SAM" id="MobiDB-lite"/>
    </source>
</evidence>
<keyword evidence="4" id="KW-1185">Reference proteome</keyword>
<evidence type="ECO:0000313" key="4">
    <source>
        <dbReference type="Proteomes" id="UP000183275"/>
    </source>
</evidence>
<dbReference type="Gene3D" id="1.10.30.50">
    <property type="match status" value="1"/>
</dbReference>
<evidence type="ECO:0000313" key="3">
    <source>
        <dbReference type="EMBL" id="SEV98218.1"/>
    </source>
</evidence>
<dbReference type="GO" id="GO:0008270">
    <property type="term" value="F:zinc ion binding"/>
    <property type="evidence" value="ECO:0007669"/>
    <property type="project" value="InterPro"/>
</dbReference>
<name>A0A1I0NC84_9EURY</name>
<dbReference type="Pfam" id="PF01844">
    <property type="entry name" value="HNH"/>
    <property type="match status" value="1"/>
</dbReference>
<proteinExistence type="predicted"/>
<organism evidence="3 4">
    <name type="scientific">Natrinema salifodinae</name>
    <dbReference type="NCBI Taxonomy" id="1202768"/>
    <lineage>
        <taxon>Archaea</taxon>
        <taxon>Methanobacteriati</taxon>
        <taxon>Methanobacteriota</taxon>
        <taxon>Stenosarchaea group</taxon>
        <taxon>Halobacteria</taxon>
        <taxon>Halobacteriales</taxon>
        <taxon>Natrialbaceae</taxon>
        <taxon>Natrinema</taxon>
    </lineage>
</organism>
<accession>A0A1I0NC84</accession>
<feature type="compositionally biased region" description="Low complexity" evidence="1">
    <location>
        <begin position="331"/>
        <end position="350"/>
    </location>
</feature>
<dbReference type="Pfam" id="PF26348">
    <property type="entry name" value="SRA_ScoMcrA"/>
    <property type="match status" value="1"/>
</dbReference>
<dbReference type="InterPro" id="IPR058712">
    <property type="entry name" value="SRA_ScoMcrA"/>
</dbReference>
<gene>
    <name evidence="3" type="ORF">SAMN05216285_1511</name>
</gene>
<dbReference type="Proteomes" id="UP000183275">
    <property type="component" value="Unassembled WGS sequence"/>
</dbReference>
<dbReference type="InterPro" id="IPR002711">
    <property type="entry name" value="HNH"/>
</dbReference>
<feature type="region of interest" description="Disordered" evidence="1">
    <location>
        <begin position="315"/>
        <end position="350"/>
    </location>
</feature>
<dbReference type="RefSeq" id="WP_049988535.1">
    <property type="nucleotide sequence ID" value="NZ_FOIS01000002.1"/>
</dbReference>
<dbReference type="SMART" id="SM00507">
    <property type="entry name" value="HNHc"/>
    <property type="match status" value="1"/>
</dbReference>
<dbReference type="GO" id="GO:0003676">
    <property type="term" value="F:nucleic acid binding"/>
    <property type="evidence" value="ECO:0007669"/>
    <property type="project" value="InterPro"/>
</dbReference>
<sequence length="440" mass="49556">MSRMTTERFFGGVDDRIQDLHSTLQYISEQKPTEAALFDWLLENTSAGSRASTPADAEETVSRNISFLESIDLLDSTPDGYQTTNKGETFWRHNEPLVMYEGLEKAVDGFREIARIIPNGYRTVEEIQTYLRDAYPDHNLPKGVVTKHLDWLKSLELVTEDNGVYSIPIEGGTFEVGAAYNRWFIHDALKGERYKGIAKPSDLPLVLIFTGDSGDDYGYEDKFLENDTFLYTGEGTEGDMTMDGGNEAIRDHKENGKSLHLFESTDLPWIVTYLGEYEYIGYDTRTLRDENDDPREAFQFQLAPVGGTEIEIEEGTPTSLSDEELFEKAKQSSPTGSRTSSSRSGGRSYPRSQYVREFALRMADGVCQGCEQEAPFVTSTGEPFLEVHHLTRQSDGGPDAPENVIALCPNCHRRVHQGRNGDEFNQELIAKAEQRNLIFL</sequence>
<dbReference type="AlphaFoldDB" id="A0A1I0NC84"/>